<dbReference type="EMBL" id="ML145096">
    <property type="protein sequence ID" value="TBU61948.1"/>
    <property type="molecule type" value="Genomic_DNA"/>
</dbReference>
<feature type="non-terminal residue" evidence="3">
    <location>
        <position position="1"/>
    </location>
</feature>
<proteinExistence type="predicted"/>
<evidence type="ECO:0000256" key="1">
    <source>
        <dbReference type="SAM" id="Phobius"/>
    </source>
</evidence>
<reference evidence="3 4" key="1">
    <citation type="submission" date="2019-01" db="EMBL/GenBank/DDBJ databases">
        <title>Draft genome sequences of three monokaryotic isolates of the white-rot basidiomycete fungus Dichomitus squalens.</title>
        <authorList>
            <consortium name="DOE Joint Genome Institute"/>
            <person name="Lopez S.C."/>
            <person name="Andreopoulos B."/>
            <person name="Pangilinan J."/>
            <person name="Lipzen A."/>
            <person name="Riley R."/>
            <person name="Ahrendt S."/>
            <person name="Ng V."/>
            <person name="Barry K."/>
            <person name="Daum C."/>
            <person name="Grigoriev I.V."/>
            <person name="Hilden K.S."/>
            <person name="Makela M.R."/>
            <person name="de Vries R.P."/>
        </authorList>
    </citation>
    <scope>NUCLEOTIDE SEQUENCE [LARGE SCALE GENOMIC DNA]</scope>
    <source>
        <strain evidence="3 4">CBS 464.89</strain>
    </source>
</reference>
<gene>
    <name evidence="3" type="ORF">BD310DRAFT_812246</name>
</gene>
<dbReference type="InterPro" id="IPR045340">
    <property type="entry name" value="DUF6533"/>
</dbReference>
<protein>
    <recommendedName>
        <fullName evidence="2">DUF6533 domain-containing protein</fullName>
    </recommendedName>
</protein>
<dbReference type="AlphaFoldDB" id="A0A4V2K903"/>
<organism evidence="3 4">
    <name type="scientific">Dichomitus squalens</name>
    <dbReference type="NCBI Taxonomy" id="114155"/>
    <lineage>
        <taxon>Eukaryota</taxon>
        <taxon>Fungi</taxon>
        <taxon>Dikarya</taxon>
        <taxon>Basidiomycota</taxon>
        <taxon>Agaricomycotina</taxon>
        <taxon>Agaricomycetes</taxon>
        <taxon>Polyporales</taxon>
        <taxon>Polyporaceae</taxon>
        <taxon>Dichomitus</taxon>
    </lineage>
</organism>
<evidence type="ECO:0000259" key="2">
    <source>
        <dbReference type="Pfam" id="PF20151"/>
    </source>
</evidence>
<evidence type="ECO:0000313" key="4">
    <source>
        <dbReference type="Proteomes" id="UP000292082"/>
    </source>
</evidence>
<keyword evidence="4" id="KW-1185">Reference proteome</keyword>
<feature type="domain" description="DUF6533" evidence="2">
    <location>
        <begin position="1"/>
        <end position="38"/>
    </location>
</feature>
<feature type="transmembrane region" description="Helical" evidence="1">
    <location>
        <begin position="27"/>
        <end position="49"/>
    </location>
</feature>
<accession>A0A4V2K903</accession>
<name>A0A4V2K903_9APHY</name>
<dbReference type="Proteomes" id="UP000292082">
    <property type="component" value="Unassembled WGS sequence"/>
</dbReference>
<feature type="transmembrane region" description="Helical" evidence="1">
    <location>
        <begin position="90"/>
        <end position="109"/>
    </location>
</feature>
<evidence type="ECO:0000313" key="3">
    <source>
        <dbReference type="EMBL" id="TBU61948.1"/>
    </source>
</evidence>
<keyword evidence="1" id="KW-0812">Transmembrane</keyword>
<keyword evidence="1" id="KW-0472">Membrane</keyword>
<dbReference type="Pfam" id="PF20151">
    <property type="entry name" value="DUF6533"/>
    <property type="match status" value="1"/>
</dbReference>
<keyword evidence="1" id="KW-1133">Transmembrane helix</keyword>
<sequence>LFLYDFSVTYTDEVVCFWRGKWTGATVLFFLNRYVALLSTLFEFIYGFVPCTESSVRYNPHLSYSIRLLTCQPIDVAFSGLRSYALSRQMFISGIVFSLSIVPICTNLVRAKSSSNALWATINIMSR</sequence>